<dbReference type="GO" id="GO:0005507">
    <property type="term" value="F:copper ion binding"/>
    <property type="evidence" value="ECO:0007669"/>
    <property type="project" value="InterPro"/>
</dbReference>
<feature type="domain" description="Plastocyanin-like" evidence="10">
    <location>
        <begin position="477"/>
        <end position="594"/>
    </location>
</feature>
<keyword evidence="7" id="KW-0325">Glycoprotein</keyword>
<dbReference type="Gene3D" id="2.60.40.420">
    <property type="entry name" value="Cupredoxins - blue copper proteins"/>
    <property type="match status" value="3"/>
</dbReference>
<sequence length="617" mass="67866">MISSFCGLLFSLLLLGSVVEAAPKKGGGHGGKKHYPGQSRVYDFSITWEEHAPDGYSRHMLLVNGESPGPTLVADQDDWIYVNVHNYSPYNTTLHFHGIEMLGTPWSDGVPGVTQQPIEPDASFTYKFKATQYGSYWYHAHFRGQIEDGFYGPIVIHPRRGDPDPFHLISEDINVRRAMKEAERNVVPLVIADFTHLTSDAKWDMTLATGFEDSCYDSILFNGKGSVSCLPEDEITSFLNDQQKGLLAIVPGASVSDKACLPPSVLIALGGGQGNESALLPGVFSGCEETQGSVEVIEPSCEDDEFIAIDIVGAINFGTGVVSIDEHDMWVYAVDGSYIEPQKVQAIVVTNGDRYSVLVKLDKAGDFKIRFNGVTPLQMLGGHAILSVPGASVSEEESVPYVNYVGVPLTPDVIFFNPNIAFPYPPDPISQTADALFLLNMHFDGASYLWALNSSRLMPIDLDAGEPTLFKPDFSEDNNVTLSTKYNTWVDLVFFASVFPQPPHPIHKHGTKMYQIGAGTGPFKWKSVDEAIQEIPDQFNLVNPPRRDAFASLAADTDVTWVVVRYHASNPGAWLLHCHINNHMLGGMMMVIQDGVDEWPEIPENYQNGRHGGGPQW</sequence>
<evidence type="ECO:0000256" key="4">
    <source>
        <dbReference type="ARBA" id="ARBA00022737"/>
    </source>
</evidence>
<dbReference type="Pfam" id="PF07731">
    <property type="entry name" value="Cu-oxidase_2"/>
    <property type="match status" value="1"/>
</dbReference>
<dbReference type="CDD" id="cd13876">
    <property type="entry name" value="CuRO_2_Abr2_like"/>
    <property type="match status" value="1"/>
</dbReference>
<dbReference type="InterPro" id="IPR008972">
    <property type="entry name" value="Cupredoxin"/>
</dbReference>
<keyword evidence="13" id="KW-1185">Reference proteome</keyword>
<evidence type="ECO:0000256" key="3">
    <source>
        <dbReference type="ARBA" id="ARBA00022729"/>
    </source>
</evidence>
<dbReference type="Pfam" id="PF07732">
    <property type="entry name" value="Cu-oxidase_3"/>
    <property type="match status" value="1"/>
</dbReference>
<dbReference type="Pfam" id="PF00394">
    <property type="entry name" value="Cu-oxidase"/>
    <property type="match status" value="1"/>
</dbReference>
<organism evidence="12 13">
    <name type="scientific">Dactylonectria estremocensis</name>
    <dbReference type="NCBI Taxonomy" id="1079267"/>
    <lineage>
        <taxon>Eukaryota</taxon>
        <taxon>Fungi</taxon>
        <taxon>Dikarya</taxon>
        <taxon>Ascomycota</taxon>
        <taxon>Pezizomycotina</taxon>
        <taxon>Sordariomycetes</taxon>
        <taxon>Hypocreomycetidae</taxon>
        <taxon>Hypocreales</taxon>
        <taxon>Nectriaceae</taxon>
        <taxon>Dactylonectria</taxon>
    </lineage>
</organism>
<feature type="chain" id="PRO_5040181133" evidence="8">
    <location>
        <begin position="22"/>
        <end position="617"/>
    </location>
</feature>
<feature type="domain" description="Plastocyanin-like" evidence="9">
    <location>
        <begin position="187"/>
        <end position="372"/>
    </location>
</feature>
<keyword evidence="4" id="KW-0677">Repeat</keyword>
<evidence type="ECO:0000259" key="10">
    <source>
        <dbReference type="Pfam" id="PF07731"/>
    </source>
</evidence>
<feature type="signal peptide" evidence="8">
    <location>
        <begin position="1"/>
        <end position="21"/>
    </location>
</feature>
<dbReference type="InterPro" id="IPR045087">
    <property type="entry name" value="Cu-oxidase_fam"/>
</dbReference>
<evidence type="ECO:0000256" key="2">
    <source>
        <dbReference type="ARBA" id="ARBA00022723"/>
    </source>
</evidence>
<evidence type="ECO:0000313" key="12">
    <source>
        <dbReference type="EMBL" id="KAH7149130.1"/>
    </source>
</evidence>
<feature type="domain" description="Plastocyanin-like" evidence="11">
    <location>
        <begin position="46"/>
        <end position="160"/>
    </location>
</feature>
<dbReference type="OrthoDB" id="2121828at2759"/>
<dbReference type="InterPro" id="IPR001117">
    <property type="entry name" value="Cu-oxidase_2nd"/>
</dbReference>
<reference evidence="12" key="1">
    <citation type="journal article" date="2021" name="Nat. Commun.">
        <title>Genetic determinants of endophytism in the Arabidopsis root mycobiome.</title>
        <authorList>
            <person name="Mesny F."/>
            <person name="Miyauchi S."/>
            <person name="Thiergart T."/>
            <person name="Pickel B."/>
            <person name="Atanasova L."/>
            <person name="Karlsson M."/>
            <person name="Huettel B."/>
            <person name="Barry K.W."/>
            <person name="Haridas S."/>
            <person name="Chen C."/>
            <person name="Bauer D."/>
            <person name="Andreopoulos W."/>
            <person name="Pangilinan J."/>
            <person name="LaButti K."/>
            <person name="Riley R."/>
            <person name="Lipzen A."/>
            <person name="Clum A."/>
            <person name="Drula E."/>
            <person name="Henrissat B."/>
            <person name="Kohler A."/>
            <person name="Grigoriev I.V."/>
            <person name="Martin F.M."/>
            <person name="Hacquard S."/>
        </authorList>
    </citation>
    <scope>NUCLEOTIDE SEQUENCE</scope>
    <source>
        <strain evidence="12">MPI-CAGE-AT-0021</strain>
    </source>
</reference>
<proteinExistence type="inferred from homology"/>
<dbReference type="AlphaFoldDB" id="A0A9P9F0T9"/>
<dbReference type="InterPro" id="IPR011707">
    <property type="entry name" value="Cu-oxidase-like_N"/>
</dbReference>
<dbReference type="EMBL" id="JAGMUU010000007">
    <property type="protein sequence ID" value="KAH7149130.1"/>
    <property type="molecule type" value="Genomic_DNA"/>
</dbReference>
<evidence type="ECO:0000256" key="7">
    <source>
        <dbReference type="ARBA" id="ARBA00023180"/>
    </source>
</evidence>
<accession>A0A9P9F0T9</accession>
<dbReference type="Proteomes" id="UP000717696">
    <property type="component" value="Unassembled WGS sequence"/>
</dbReference>
<evidence type="ECO:0000256" key="1">
    <source>
        <dbReference type="ARBA" id="ARBA00010609"/>
    </source>
</evidence>
<evidence type="ECO:0000259" key="9">
    <source>
        <dbReference type="Pfam" id="PF00394"/>
    </source>
</evidence>
<dbReference type="InterPro" id="IPR011706">
    <property type="entry name" value="Cu-oxidase_C"/>
</dbReference>
<dbReference type="InterPro" id="IPR033138">
    <property type="entry name" value="Cu_oxidase_CS"/>
</dbReference>
<evidence type="ECO:0000259" key="11">
    <source>
        <dbReference type="Pfam" id="PF07732"/>
    </source>
</evidence>
<evidence type="ECO:0000313" key="13">
    <source>
        <dbReference type="Proteomes" id="UP000717696"/>
    </source>
</evidence>
<keyword evidence="3 8" id="KW-0732">Signal</keyword>
<evidence type="ECO:0000256" key="8">
    <source>
        <dbReference type="SAM" id="SignalP"/>
    </source>
</evidence>
<dbReference type="PANTHER" id="PTHR11709">
    <property type="entry name" value="MULTI-COPPER OXIDASE"/>
    <property type="match status" value="1"/>
</dbReference>
<dbReference type="CDD" id="cd13898">
    <property type="entry name" value="CuRO_3_Abr2_like"/>
    <property type="match status" value="1"/>
</dbReference>
<comment type="caution">
    <text evidence="12">The sequence shown here is derived from an EMBL/GenBank/DDBJ whole genome shotgun (WGS) entry which is preliminary data.</text>
</comment>
<name>A0A9P9F0T9_9HYPO</name>
<dbReference type="PROSITE" id="PS00080">
    <property type="entry name" value="MULTICOPPER_OXIDASE2"/>
    <property type="match status" value="1"/>
</dbReference>
<dbReference type="PROSITE" id="PS00079">
    <property type="entry name" value="MULTICOPPER_OXIDASE1"/>
    <property type="match status" value="1"/>
</dbReference>
<dbReference type="GO" id="GO:0016491">
    <property type="term" value="F:oxidoreductase activity"/>
    <property type="evidence" value="ECO:0007669"/>
    <property type="project" value="UniProtKB-KW"/>
</dbReference>
<dbReference type="SUPFAM" id="SSF49503">
    <property type="entry name" value="Cupredoxins"/>
    <property type="match status" value="3"/>
</dbReference>
<protein>
    <submittedName>
        <fullName evidence="12">Multicopper oxidase-domain-containing protein</fullName>
    </submittedName>
</protein>
<comment type="similarity">
    <text evidence="1">Belongs to the multicopper oxidase family.</text>
</comment>
<dbReference type="InterPro" id="IPR002355">
    <property type="entry name" value="Cu_oxidase_Cu_BS"/>
</dbReference>
<gene>
    <name evidence="12" type="ORF">B0J13DRAFT_297510</name>
</gene>
<dbReference type="FunFam" id="2.60.40.420:FF:000036">
    <property type="entry name" value="L-ascorbate oxidase"/>
    <property type="match status" value="1"/>
</dbReference>
<keyword evidence="6" id="KW-0186">Copper</keyword>
<keyword evidence="5" id="KW-0560">Oxidoreductase</keyword>
<dbReference type="CDD" id="cd13850">
    <property type="entry name" value="CuRO_1_Abr2_like"/>
    <property type="match status" value="1"/>
</dbReference>
<evidence type="ECO:0000256" key="6">
    <source>
        <dbReference type="ARBA" id="ARBA00023008"/>
    </source>
</evidence>
<dbReference type="PANTHER" id="PTHR11709:SF488">
    <property type="entry name" value="LACCASE-RELATED"/>
    <property type="match status" value="1"/>
</dbReference>
<keyword evidence="2" id="KW-0479">Metal-binding</keyword>
<evidence type="ECO:0000256" key="5">
    <source>
        <dbReference type="ARBA" id="ARBA00023002"/>
    </source>
</evidence>